<keyword evidence="2" id="KW-0732">Signal</keyword>
<accession>A0A2T0RTQ8</accession>
<comment type="caution">
    <text evidence="4">The sequence shown here is derived from an EMBL/GenBank/DDBJ whole genome shotgun (WGS) entry which is preliminary data.</text>
</comment>
<dbReference type="PROSITE" id="PS51257">
    <property type="entry name" value="PROKAR_LIPOPROTEIN"/>
    <property type="match status" value="1"/>
</dbReference>
<evidence type="ECO:0000313" key="5">
    <source>
        <dbReference type="Proteomes" id="UP000239480"/>
    </source>
</evidence>
<feature type="region of interest" description="Disordered" evidence="3">
    <location>
        <begin position="73"/>
        <end position="101"/>
    </location>
</feature>
<dbReference type="OrthoDB" id="9785326at2"/>
<proteinExistence type="inferred from homology"/>
<evidence type="ECO:0000313" key="4">
    <source>
        <dbReference type="EMBL" id="PRY24463.1"/>
    </source>
</evidence>
<feature type="compositionally biased region" description="Acidic residues" evidence="3">
    <location>
        <begin position="73"/>
        <end position="84"/>
    </location>
</feature>
<reference evidence="4 5" key="1">
    <citation type="submission" date="2018-03" db="EMBL/GenBank/DDBJ databases">
        <title>Genomic Encyclopedia of Archaeal and Bacterial Type Strains, Phase II (KMG-II): from individual species to whole genera.</title>
        <authorList>
            <person name="Goeker M."/>
        </authorList>
    </citation>
    <scope>NUCLEOTIDE SEQUENCE [LARGE SCALE GENOMIC DNA]</scope>
    <source>
        <strain evidence="4 5">DSM 29328</strain>
    </source>
</reference>
<gene>
    <name evidence="4" type="ORF">CLV78_103329</name>
</gene>
<dbReference type="Pfam" id="PF04333">
    <property type="entry name" value="MlaA"/>
    <property type="match status" value="1"/>
</dbReference>
<dbReference type="EMBL" id="PVTD01000003">
    <property type="protein sequence ID" value="PRY24463.1"/>
    <property type="molecule type" value="Genomic_DNA"/>
</dbReference>
<dbReference type="PANTHER" id="PTHR30035">
    <property type="entry name" value="LIPOPROTEIN VACJ-RELATED"/>
    <property type="match status" value="1"/>
</dbReference>
<comment type="similarity">
    <text evidence="1">Belongs to the MlaA family.</text>
</comment>
<evidence type="ECO:0000256" key="3">
    <source>
        <dbReference type="SAM" id="MobiDB-lite"/>
    </source>
</evidence>
<name>A0A2T0RTQ8_9RHOB</name>
<keyword evidence="4" id="KW-0449">Lipoprotein</keyword>
<dbReference type="AlphaFoldDB" id="A0A2T0RTQ8"/>
<dbReference type="PANTHER" id="PTHR30035:SF3">
    <property type="entry name" value="INTERMEMBRANE PHOSPHOLIPID TRANSPORT SYSTEM LIPOPROTEIN MLAA"/>
    <property type="match status" value="1"/>
</dbReference>
<organism evidence="4 5">
    <name type="scientific">Aliiruegeria haliotis</name>
    <dbReference type="NCBI Taxonomy" id="1280846"/>
    <lineage>
        <taxon>Bacteria</taxon>
        <taxon>Pseudomonadati</taxon>
        <taxon>Pseudomonadota</taxon>
        <taxon>Alphaproteobacteria</taxon>
        <taxon>Rhodobacterales</taxon>
        <taxon>Roseobacteraceae</taxon>
        <taxon>Aliiruegeria</taxon>
    </lineage>
</organism>
<evidence type="ECO:0000256" key="1">
    <source>
        <dbReference type="ARBA" id="ARBA00010634"/>
    </source>
</evidence>
<dbReference type="InterPro" id="IPR007428">
    <property type="entry name" value="MlaA"/>
</dbReference>
<sequence length="290" mass="31410">MKFLLNPMSVLKHYLPRSAGAIGICVLFGSLTACGPADIPTGINDPNEARNRGVHEWNKRVDTQLLGGSEEGAEAEIPLSEDEGQPTAGIDDSIEGGATDAPARGASNALIALSNFGTNLDNPRRVVNSLLQVRPGDAAHNTLRFGINSTVGILGLIDVAGAAGLPEIDTDFGETLHVWGVSEGNFQELPVVGPSTQRDTAGMAVDFVMNPLWYVFPWPQNLVANGFTWAGEATDRFRYSDTVDSIYRDSADSYAQSRLIYLQNRRFEMSRGEVTENDESIDLFEELYGD</sequence>
<evidence type="ECO:0000256" key="2">
    <source>
        <dbReference type="ARBA" id="ARBA00022729"/>
    </source>
</evidence>
<dbReference type="GO" id="GO:0016020">
    <property type="term" value="C:membrane"/>
    <property type="evidence" value="ECO:0007669"/>
    <property type="project" value="InterPro"/>
</dbReference>
<protein>
    <submittedName>
        <fullName evidence="4">Phospholipid-binding lipoprotein MlaA</fullName>
    </submittedName>
</protein>
<dbReference type="GO" id="GO:0120010">
    <property type="term" value="P:intermembrane phospholipid transfer"/>
    <property type="evidence" value="ECO:0007669"/>
    <property type="project" value="TreeGrafter"/>
</dbReference>
<dbReference type="Proteomes" id="UP000239480">
    <property type="component" value="Unassembled WGS sequence"/>
</dbReference>
<keyword evidence="5" id="KW-1185">Reference proteome</keyword>
<dbReference type="RefSeq" id="WP_158263506.1">
    <property type="nucleotide sequence ID" value="NZ_PVTD01000003.1"/>
</dbReference>